<protein>
    <submittedName>
        <fullName evidence="5">Uncharacterized protein</fullName>
    </submittedName>
</protein>
<evidence type="ECO:0000256" key="3">
    <source>
        <dbReference type="ARBA" id="ARBA00022525"/>
    </source>
</evidence>
<gene>
    <name evidence="5" type="ORF">PMAYCL1PPCAC_08078</name>
</gene>
<keyword evidence="6" id="KW-1185">Reference proteome</keyword>
<organism evidence="5 6">
    <name type="scientific">Pristionchus mayeri</name>
    <dbReference type="NCBI Taxonomy" id="1317129"/>
    <lineage>
        <taxon>Eukaryota</taxon>
        <taxon>Metazoa</taxon>
        <taxon>Ecdysozoa</taxon>
        <taxon>Nematoda</taxon>
        <taxon>Chromadorea</taxon>
        <taxon>Rhabditida</taxon>
        <taxon>Rhabditina</taxon>
        <taxon>Diplogasteromorpha</taxon>
        <taxon>Diplogasteroidea</taxon>
        <taxon>Neodiplogasteridae</taxon>
        <taxon>Pristionchus</taxon>
    </lineage>
</organism>
<comment type="similarity">
    <text evidence="2">Belongs to the nematode transthyretin-like family.</text>
</comment>
<evidence type="ECO:0000256" key="2">
    <source>
        <dbReference type="ARBA" id="ARBA00010112"/>
    </source>
</evidence>
<name>A0AAN4ZB17_9BILA</name>
<evidence type="ECO:0000313" key="5">
    <source>
        <dbReference type="EMBL" id="GMR37883.1"/>
    </source>
</evidence>
<dbReference type="EMBL" id="BTRK01000002">
    <property type="protein sequence ID" value="GMR37883.1"/>
    <property type="molecule type" value="Genomic_DNA"/>
</dbReference>
<feature type="non-terminal residue" evidence="5">
    <location>
        <position position="84"/>
    </location>
</feature>
<dbReference type="AlphaFoldDB" id="A0AAN4ZB17"/>
<dbReference type="GO" id="GO:0009986">
    <property type="term" value="C:cell surface"/>
    <property type="evidence" value="ECO:0007669"/>
    <property type="project" value="InterPro"/>
</dbReference>
<comment type="subcellular location">
    <subcellularLocation>
        <location evidence="1">Secreted</location>
    </subcellularLocation>
</comment>
<proteinExistence type="inferred from homology"/>
<dbReference type="GO" id="GO:0005576">
    <property type="term" value="C:extracellular region"/>
    <property type="evidence" value="ECO:0007669"/>
    <property type="project" value="UniProtKB-SubCell"/>
</dbReference>
<keyword evidence="3" id="KW-0964">Secreted</keyword>
<dbReference type="Proteomes" id="UP001328107">
    <property type="component" value="Unassembled WGS sequence"/>
</dbReference>
<accession>A0AAN4ZB17</accession>
<keyword evidence="4" id="KW-0732">Signal</keyword>
<evidence type="ECO:0000256" key="4">
    <source>
        <dbReference type="ARBA" id="ARBA00022729"/>
    </source>
</evidence>
<dbReference type="Pfam" id="PF01060">
    <property type="entry name" value="TTR-52"/>
    <property type="match status" value="1"/>
</dbReference>
<evidence type="ECO:0000313" key="6">
    <source>
        <dbReference type="Proteomes" id="UP001328107"/>
    </source>
</evidence>
<sequence length="84" mass="9408">SSQVNVDGAIVCDTENGREKALLSDVVVQLREYNNPFEADSLDTYVTKSDGEFIVSGSSAEWDDEFFIEVKVPCWGKQIQRCDN</sequence>
<dbReference type="Gene3D" id="2.60.40.3330">
    <property type="match status" value="1"/>
</dbReference>
<reference evidence="6" key="1">
    <citation type="submission" date="2022-10" db="EMBL/GenBank/DDBJ databases">
        <title>Genome assembly of Pristionchus species.</title>
        <authorList>
            <person name="Yoshida K."/>
            <person name="Sommer R.J."/>
        </authorList>
    </citation>
    <scope>NUCLEOTIDE SEQUENCE [LARGE SCALE GENOMIC DNA]</scope>
    <source>
        <strain evidence="6">RS5460</strain>
    </source>
</reference>
<evidence type="ECO:0000256" key="1">
    <source>
        <dbReference type="ARBA" id="ARBA00004613"/>
    </source>
</evidence>
<feature type="non-terminal residue" evidence="5">
    <location>
        <position position="1"/>
    </location>
</feature>
<dbReference type="InterPro" id="IPR038479">
    <property type="entry name" value="Transthyretin-like_sf"/>
</dbReference>
<comment type="caution">
    <text evidence="5">The sequence shown here is derived from an EMBL/GenBank/DDBJ whole genome shotgun (WGS) entry which is preliminary data.</text>
</comment>
<dbReference type="InterPro" id="IPR001534">
    <property type="entry name" value="Transthyretin-like"/>
</dbReference>